<protein>
    <submittedName>
        <fullName evidence="1">Uncharacterized protein</fullName>
    </submittedName>
</protein>
<proteinExistence type="predicted"/>
<gene>
    <name evidence="1" type="ORF">LCPAC304_04880</name>
</gene>
<evidence type="ECO:0000313" key="1">
    <source>
        <dbReference type="EMBL" id="QBK92141.1"/>
    </source>
</evidence>
<organism evidence="1">
    <name type="scientific">Pithovirus LCPAC304</name>
    <dbReference type="NCBI Taxonomy" id="2506594"/>
    <lineage>
        <taxon>Viruses</taxon>
        <taxon>Pithoviruses</taxon>
    </lineage>
</organism>
<accession>A0A481ZBT4</accession>
<sequence>MKKCDEKECAAMSKKDIQAEYDQQTDRLIAFGGSDAFELRNKYKGPRIEII</sequence>
<dbReference type="EMBL" id="MK500568">
    <property type="protein sequence ID" value="QBK92141.1"/>
    <property type="molecule type" value="Genomic_DNA"/>
</dbReference>
<name>A0A481ZBT4_9VIRU</name>
<reference evidence="1" key="1">
    <citation type="journal article" date="2019" name="MBio">
        <title>Virus Genomes from Deep Sea Sediments Expand the Ocean Megavirome and Support Independent Origins of Viral Gigantism.</title>
        <authorList>
            <person name="Backstrom D."/>
            <person name="Yutin N."/>
            <person name="Jorgensen S.L."/>
            <person name="Dharamshi J."/>
            <person name="Homa F."/>
            <person name="Zaremba-Niedwiedzka K."/>
            <person name="Spang A."/>
            <person name="Wolf Y.I."/>
            <person name="Koonin E.V."/>
            <person name="Ettema T.J."/>
        </authorList>
    </citation>
    <scope>NUCLEOTIDE SEQUENCE</scope>
</reference>